<reference evidence="1 2" key="1">
    <citation type="submission" date="2024-08" db="EMBL/GenBank/DDBJ databases">
        <title>Clostridium lapicellarii sp. nov., and Clostridium renhuaiense sp. nov., two species isolated from the mud in a fermentation cellar used for producing sauce-flavour Chinese liquors.</title>
        <authorList>
            <person name="Yang F."/>
            <person name="Wang H."/>
            <person name="Chen L.Q."/>
            <person name="Zhou N."/>
            <person name="Lu J.J."/>
            <person name="Pu X.X."/>
            <person name="Wan B."/>
            <person name="Wang L."/>
            <person name="Liu S.J."/>
        </authorList>
    </citation>
    <scope>NUCLEOTIDE SEQUENCE [LARGE SCALE GENOMIC DNA]</scope>
    <source>
        <strain evidence="1 2">MT-113</strain>
    </source>
</reference>
<protein>
    <submittedName>
        <fullName evidence="1">Uncharacterized protein</fullName>
    </submittedName>
</protein>
<dbReference type="RefSeq" id="WP_369869541.1">
    <property type="nucleotide sequence ID" value="NZ_JBGFFE010000049.1"/>
</dbReference>
<gene>
    <name evidence="1" type="ORF">AB8S09_15700</name>
</gene>
<dbReference type="Proteomes" id="UP001565220">
    <property type="component" value="Unassembled WGS sequence"/>
</dbReference>
<name>A0ABV4E1P1_9CLOT</name>
<organism evidence="1 2">
    <name type="scientific">Clostridium lapidicellarium</name>
    <dbReference type="NCBI Taxonomy" id="3240931"/>
    <lineage>
        <taxon>Bacteria</taxon>
        <taxon>Bacillati</taxon>
        <taxon>Bacillota</taxon>
        <taxon>Clostridia</taxon>
        <taxon>Eubacteriales</taxon>
        <taxon>Clostridiaceae</taxon>
        <taxon>Clostridium</taxon>
    </lineage>
</organism>
<dbReference type="SUPFAM" id="SSF51430">
    <property type="entry name" value="NAD(P)-linked oxidoreductase"/>
    <property type="match status" value="1"/>
</dbReference>
<evidence type="ECO:0000313" key="1">
    <source>
        <dbReference type="EMBL" id="MEY8765059.1"/>
    </source>
</evidence>
<dbReference type="InterPro" id="IPR036812">
    <property type="entry name" value="NAD(P)_OxRdtase_dom_sf"/>
</dbReference>
<dbReference type="EMBL" id="JBGFFE010000049">
    <property type="protein sequence ID" value="MEY8765059.1"/>
    <property type="molecule type" value="Genomic_DNA"/>
</dbReference>
<evidence type="ECO:0000313" key="2">
    <source>
        <dbReference type="Proteomes" id="UP001565220"/>
    </source>
</evidence>
<accession>A0ABV4E1P1</accession>
<proteinExistence type="predicted"/>
<sequence>MLVMAYCLMAQGRRLREQLLKNKTVNEAAKRYNVKLIQILLPWVVRTNDVICNSQGFS</sequence>
<comment type="caution">
    <text evidence="1">The sequence shown here is derived from an EMBL/GenBank/DDBJ whole genome shotgun (WGS) entry which is preliminary data.</text>
</comment>
<keyword evidence="2" id="KW-1185">Reference proteome</keyword>
<dbReference type="Gene3D" id="3.20.20.100">
    <property type="entry name" value="NADP-dependent oxidoreductase domain"/>
    <property type="match status" value="1"/>
</dbReference>